<dbReference type="Gene3D" id="3.40.1550.10">
    <property type="entry name" value="CheC-like"/>
    <property type="match status" value="1"/>
</dbReference>
<dbReference type="InterPro" id="IPR028051">
    <property type="entry name" value="CheX-like_dom"/>
</dbReference>
<accession>A0A2T2WWA1</accession>
<name>A0A2T2WWA1_9FIRM</name>
<comment type="caution">
    <text evidence="3">The sequence shown here is derived from an EMBL/GenBank/DDBJ whole genome shotgun (WGS) entry which is preliminary data.</text>
</comment>
<evidence type="ECO:0000256" key="1">
    <source>
        <dbReference type="ARBA" id="ARBA00022500"/>
    </source>
</evidence>
<dbReference type="SUPFAM" id="SSF103039">
    <property type="entry name" value="CheC-like"/>
    <property type="match status" value="1"/>
</dbReference>
<protein>
    <submittedName>
        <fullName evidence="3">Chemotaxis protein CheC</fullName>
    </submittedName>
</protein>
<keyword evidence="1" id="KW-0145">Chemotaxis</keyword>
<organism evidence="3 4">
    <name type="scientific">Sulfobacillus benefaciens</name>
    <dbReference type="NCBI Taxonomy" id="453960"/>
    <lineage>
        <taxon>Bacteria</taxon>
        <taxon>Bacillati</taxon>
        <taxon>Bacillota</taxon>
        <taxon>Clostridia</taxon>
        <taxon>Eubacteriales</taxon>
        <taxon>Clostridiales Family XVII. Incertae Sedis</taxon>
        <taxon>Sulfobacillus</taxon>
    </lineage>
</organism>
<sequence length="194" mass="21434">MAQVDEVLTIWGKICGPGLDEAGRALSQMTGLDFMMEDRAVNEENWGDVLERFNAGNDPQYCVVHLGAKGLLTAQIMLIFSPDHCRRLVSAMMGEEMELPLDDVGLSAFAEVGNVVGTAFLNVFANLFQTPFEPTIPHVLHGRREEVFPSFSRNERVLITEAIFRVTGQALSGEILIVPLRSDQDFGQRGGPRQ</sequence>
<evidence type="ECO:0000313" key="3">
    <source>
        <dbReference type="EMBL" id="PSR26527.1"/>
    </source>
</evidence>
<feature type="domain" description="Chemotaxis phosphatase CheX-like" evidence="2">
    <location>
        <begin position="67"/>
        <end position="147"/>
    </location>
</feature>
<dbReference type="Pfam" id="PF13690">
    <property type="entry name" value="CheX"/>
    <property type="match status" value="1"/>
</dbReference>
<dbReference type="Proteomes" id="UP000242699">
    <property type="component" value="Unassembled WGS sequence"/>
</dbReference>
<evidence type="ECO:0000313" key="4">
    <source>
        <dbReference type="Proteomes" id="UP000242699"/>
    </source>
</evidence>
<dbReference type="InterPro" id="IPR028976">
    <property type="entry name" value="CheC-like_sf"/>
</dbReference>
<dbReference type="AlphaFoldDB" id="A0A2T2WWA1"/>
<proteinExistence type="predicted"/>
<dbReference type="EMBL" id="PXYT01000035">
    <property type="protein sequence ID" value="PSR26527.1"/>
    <property type="molecule type" value="Genomic_DNA"/>
</dbReference>
<reference evidence="3 4" key="1">
    <citation type="journal article" date="2014" name="BMC Genomics">
        <title>Comparison of environmental and isolate Sulfobacillus genomes reveals diverse carbon, sulfur, nitrogen, and hydrogen metabolisms.</title>
        <authorList>
            <person name="Justice N.B."/>
            <person name="Norman A."/>
            <person name="Brown C.T."/>
            <person name="Singh A."/>
            <person name="Thomas B.C."/>
            <person name="Banfield J.F."/>
        </authorList>
    </citation>
    <scope>NUCLEOTIDE SEQUENCE [LARGE SCALE GENOMIC DNA]</scope>
    <source>
        <strain evidence="3">AMDSBA1</strain>
    </source>
</reference>
<dbReference type="GO" id="GO:0006935">
    <property type="term" value="P:chemotaxis"/>
    <property type="evidence" value="ECO:0007669"/>
    <property type="project" value="UniProtKB-KW"/>
</dbReference>
<evidence type="ECO:0000259" key="2">
    <source>
        <dbReference type="Pfam" id="PF13690"/>
    </source>
</evidence>
<gene>
    <name evidence="3" type="ORF">C7B43_13700</name>
</gene>